<dbReference type="CDD" id="cd00598">
    <property type="entry name" value="GH18_chitinase-like"/>
    <property type="match status" value="1"/>
</dbReference>
<dbReference type="PROSITE" id="PS01095">
    <property type="entry name" value="GH18_1"/>
    <property type="match status" value="1"/>
</dbReference>
<dbReference type="PANTHER" id="PTHR46476">
    <property type="entry name" value="CHITINASE 2-LIKE"/>
    <property type="match status" value="1"/>
</dbReference>
<dbReference type="SUPFAM" id="SSF51445">
    <property type="entry name" value="(Trans)glycosidases"/>
    <property type="match status" value="1"/>
</dbReference>
<dbReference type="PANTHER" id="PTHR46476:SF9">
    <property type="entry name" value="GH18 DOMAIN-CONTAINING PROTEIN"/>
    <property type="match status" value="1"/>
</dbReference>
<dbReference type="EMBL" id="BRPK01000010">
    <property type="protein sequence ID" value="GLB41931.1"/>
    <property type="molecule type" value="Genomic_DNA"/>
</dbReference>
<sequence>MVFLRLTYAVAAVAGLAGLSSVFAAPSTATHRRDDGGAPHFVAYGDKSGGQTGPPTPDKIQGFNVFALAFLLTSGPADKAQEWTQMSDGDRANIKKQYNDAGIKLIVSAFGSTDAPTTQNTDPVATANKMAGFVKQYNLDGIDVDYEDFDAMQAGKAEDWLSTFTSTLRDQLPKGQYIITHAPVAPWFSPGKYPNGAYLKVNQNVGDAIDWYNIQFYNQGQSEYADCNGLLNQSSDQWPKTSVFEIAGSGVPMNKLVIGKPAGNGEANNGIMAPGDLANCVQQAKSKGWNAGVMVWQYPTAGSDWIKTVRGGAFP</sequence>
<feature type="chain" id="PRO_5040293293" evidence="9">
    <location>
        <begin position="25"/>
        <end position="315"/>
    </location>
</feature>
<evidence type="ECO:0000256" key="4">
    <source>
        <dbReference type="ARBA" id="ARBA00023277"/>
    </source>
</evidence>
<keyword evidence="9" id="KW-0732">Signal</keyword>
<keyword evidence="3" id="KW-0146">Chitin degradation</keyword>
<evidence type="ECO:0000256" key="2">
    <source>
        <dbReference type="ARBA" id="ARBA00022801"/>
    </source>
</evidence>
<keyword evidence="2 7" id="KW-0378">Hydrolase</keyword>
<keyword evidence="4" id="KW-0119">Carbohydrate metabolism</keyword>
<dbReference type="Pfam" id="PF00704">
    <property type="entry name" value="Glyco_hydro_18"/>
    <property type="match status" value="1"/>
</dbReference>
<dbReference type="InterPro" id="IPR001579">
    <property type="entry name" value="Glyco_hydro_18_chit_AS"/>
</dbReference>
<evidence type="ECO:0000256" key="9">
    <source>
        <dbReference type="SAM" id="SignalP"/>
    </source>
</evidence>
<dbReference type="GO" id="GO:0000272">
    <property type="term" value="P:polysaccharide catabolic process"/>
    <property type="evidence" value="ECO:0007669"/>
    <property type="project" value="UniProtKB-KW"/>
</dbReference>
<reference evidence="11" key="1">
    <citation type="submission" date="2022-07" db="EMBL/GenBank/DDBJ databases">
        <title>The genome of Lyophyllum shimeji provides insight into the initial evolution of ectomycorrhizal fungal genome.</title>
        <authorList>
            <person name="Kobayashi Y."/>
            <person name="Shibata T."/>
            <person name="Hirakawa H."/>
            <person name="Shigenobu S."/>
            <person name="Nishiyama T."/>
            <person name="Yamada A."/>
            <person name="Hasebe M."/>
            <person name="Kawaguchi M."/>
        </authorList>
    </citation>
    <scope>NUCLEOTIDE SEQUENCE</scope>
    <source>
        <strain evidence="11">AT787</strain>
    </source>
</reference>
<feature type="domain" description="GH18" evidence="10">
    <location>
        <begin position="39"/>
        <end position="315"/>
    </location>
</feature>
<evidence type="ECO:0000256" key="1">
    <source>
        <dbReference type="ARBA" id="ARBA00000822"/>
    </source>
</evidence>
<evidence type="ECO:0000256" key="3">
    <source>
        <dbReference type="ARBA" id="ARBA00023024"/>
    </source>
</evidence>
<evidence type="ECO:0000256" key="6">
    <source>
        <dbReference type="ARBA" id="ARBA00023326"/>
    </source>
</evidence>
<feature type="signal peptide" evidence="9">
    <location>
        <begin position="1"/>
        <end position="24"/>
    </location>
</feature>
<dbReference type="PROSITE" id="PS51910">
    <property type="entry name" value="GH18_2"/>
    <property type="match status" value="1"/>
</dbReference>
<dbReference type="Proteomes" id="UP001063166">
    <property type="component" value="Unassembled WGS sequence"/>
</dbReference>
<keyword evidence="12" id="KW-1185">Reference proteome</keyword>
<evidence type="ECO:0000256" key="8">
    <source>
        <dbReference type="RuleBase" id="RU004453"/>
    </source>
</evidence>
<gene>
    <name evidence="11" type="ORF">LshimejAT787_1005310</name>
</gene>
<dbReference type="OrthoDB" id="3012298at2759"/>
<organism evidence="11 12">
    <name type="scientific">Lyophyllum shimeji</name>
    <name type="common">Hon-shimeji</name>
    <name type="synonym">Tricholoma shimeji</name>
    <dbReference type="NCBI Taxonomy" id="47721"/>
    <lineage>
        <taxon>Eukaryota</taxon>
        <taxon>Fungi</taxon>
        <taxon>Dikarya</taxon>
        <taxon>Basidiomycota</taxon>
        <taxon>Agaricomycotina</taxon>
        <taxon>Agaricomycetes</taxon>
        <taxon>Agaricomycetidae</taxon>
        <taxon>Agaricales</taxon>
        <taxon>Tricholomatineae</taxon>
        <taxon>Lyophyllaceae</taxon>
        <taxon>Lyophyllum</taxon>
    </lineage>
</organism>
<dbReference type="Gene3D" id="3.20.20.80">
    <property type="entry name" value="Glycosidases"/>
    <property type="match status" value="1"/>
</dbReference>
<evidence type="ECO:0000256" key="5">
    <source>
        <dbReference type="ARBA" id="ARBA00023295"/>
    </source>
</evidence>
<dbReference type="GO" id="GO:0008843">
    <property type="term" value="F:endochitinase activity"/>
    <property type="evidence" value="ECO:0007669"/>
    <property type="project" value="UniProtKB-EC"/>
</dbReference>
<keyword evidence="5 7" id="KW-0326">Glycosidase</keyword>
<dbReference type="InterPro" id="IPR017853">
    <property type="entry name" value="GH"/>
</dbReference>
<keyword evidence="6" id="KW-0624">Polysaccharide degradation</keyword>
<dbReference type="GO" id="GO:0006032">
    <property type="term" value="P:chitin catabolic process"/>
    <property type="evidence" value="ECO:0007669"/>
    <property type="project" value="UniProtKB-KW"/>
</dbReference>
<comment type="caution">
    <text evidence="11">The sequence shown here is derived from an EMBL/GenBank/DDBJ whole genome shotgun (WGS) entry which is preliminary data.</text>
</comment>
<accession>A0A9P3PUI5</accession>
<evidence type="ECO:0000313" key="11">
    <source>
        <dbReference type="EMBL" id="GLB41931.1"/>
    </source>
</evidence>
<evidence type="ECO:0000256" key="7">
    <source>
        <dbReference type="RuleBase" id="RU000489"/>
    </source>
</evidence>
<comment type="catalytic activity">
    <reaction evidence="1">
        <text>Random endo-hydrolysis of N-acetyl-beta-D-glucosaminide (1-&gt;4)-beta-linkages in chitin and chitodextrins.</text>
        <dbReference type="EC" id="3.2.1.14"/>
    </reaction>
</comment>
<dbReference type="InterPro" id="IPR001223">
    <property type="entry name" value="Glyco_hydro18_cat"/>
</dbReference>
<proteinExistence type="inferred from homology"/>
<name>A0A9P3PUI5_LYOSH</name>
<dbReference type="AlphaFoldDB" id="A0A9P3PUI5"/>
<evidence type="ECO:0000313" key="12">
    <source>
        <dbReference type="Proteomes" id="UP001063166"/>
    </source>
</evidence>
<evidence type="ECO:0000259" key="10">
    <source>
        <dbReference type="PROSITE" id="PS51910"/>
    </source>
</evidence>
<protein>
    <submittedName>
        <fullName evidence="11">Glycosyl hydrolase 18 family protein</fullName>
    </submittedName>
</protein>
<comment type="similarity">
    <text evidence="8">Belongs to the glycosyl hydrolase 18 family.</text>
</comment>